<name>A0A239AAJ0_9BACT</name>
<reference evidence="3" key="1">
    <citation type="submission" date="2017-06" db="EMBL/GenBank/DDBJ databases">
        <authorList>
            <person name="Varghese N."/>
            <person name="Submissions S."/>
        </authorList>
    </citation>
    <scope>NUCLEOTIDE SEQUENCE [LARGE SCALE GENOMIC DNA]</scope>
    <source>
        <strain evidence="3">DSM 28041</strain>
    </source>
</reference>
<evidence type="ECO:0000313" key="2">
    <source>
        <dbReference type="EMBL" id="SNR92549.1"/>
    </source>
</evidence>
<dbReference type="RefSeq" id="WP_143437219.1">
    <property type="nucleotide sequence ID" value="NZ_FZNS01000011.1"/>
</dbReference>
<evidence type="ECO:0000313" key="3">
    <source>
        <dbReference type="Proteomes" id="UP000198310"/>
    </source>
</evidence>
<evidence type="ECO:0000256" key="1">
    <source>
        <dbReference type="SAM" id="Phobius"/>
    </source>
</evidence>
<protein>
    <submittedName>
        <fullName evidence="2">Uncharacterized protein</fullName>
    </submittedName>
</protein>
<feature type="transmembrane region" description="Helical" evidence="1">
    <location>
        <begin position="18"/>
        <end position="40"/>
    </location>
</feature>
<keyword evidence="1" id="KW-1133">Transmembrane helix</keyword>
<proteinExistence type="predicted"/>
<keyword evidence="1" id="KW-0812">Transmembrane</keyword>
<accession>A0A239AAJ0</accession>
<sequence>MFTPTPEGKSSISTSKTIFLSLVGFFVLGIFFMQCAWLAANPDALKKAVDVILGANTPL</sequence>
<dbReference type="EMBL" id="FZNS01000011">
    <property type="protein sequence ID" value="SNR92549.1"/>
    <property type="molecule type" value="Genomic_DNA"/>
</dbReference>
<dbReference type="AlphaFoldDB" id="A0A239AAJ0"/>
<dbReference type="Proteomes" id="UP000198310">
    <property type="component" value="Unassembled WGS sequence"/>
</dbReference>
<keyword evidence="1" id="KW-0472">Membrane</keyword>
<organism evidence="2 3">
    <name type="scientific">Hymenobacter mucosus</name>
    <dbReference type="NCBI Taxonomy" id="1411120"/>
    <lineage>
        <taxon>Bacteria</taxon>
        <taxon>Pseudomonadati</taxon>
        <taxon>Bacteroidota</taxon>
        <taxon>Cytophagia</taxon>
        <taxon>Cytophagales</taxon>
        <taxon>Hymenobacteraceae</taxon>
        <taxon>Hymenobacter</taxon>
    </lineage>
</organism>
<keyword evidence="3" id="KW-1185">Reference proteome</keyword>
<gene>
    <name evidence="2" type="ORF">SAMN06269173_111106</name>
</gene>